<comment type="subcellular location">
    <subcellularLocation>
        <location evidence="1">Membrane</location>
        <topology evidence="1">Multi-pass membrane protein</topology>
    </subcellularLocation>
</comment>
<dbReference type="Pfam" id="PF04140">
    <property type="entry name" value="ICMT"/>
    <property type="match status" value="1"/>
</dbReference>
<dbReference type="InterPro" id="IPR054851">
    <property type="entry name" value="Isoprenylcys_mtase"/>
</dbReference>
<feature type="transmembrane region" description="Helical" evidence="5">
    <location>
        <begin position="6"/>
        <end position="23"/>
    </location>
</feature>
<accession>A0A9W6JWT2</accession>
<evidence type="ECO:0000256" key="5">
    <source>
        <dbReference type="SAM" id="Phobius"/>
    </source>
</evidence>
<evidence type="ECO:0000256" key="1">
    <source>
        <dbReference type="ARBA" id="ARBA00004141"/>
    </source>
</evidence>
<evidence type="ECO:0000256" key="2">
    <source>
        <dbReference type="ARBA" id="ARBA00022692"/>
    </source>
</evidence>
<feature type="transmembrane region" description="Helical" evidence="5">
    <location>
        <begin position="44"/>
        <end position="62"/>
    </location>
</feature>
<dbReference type="Proteomes" id="UP001143330">
    <property type="component" value="Unassembled WGS sequence"/>
</dbReference>
<reference evidence="6" key="2">
    <citation type="submission" date="2023-01" db="EMBL/GenBank/DDBJ databases">
        <authorList>
            <person name="Sun Q."/>
            <person name="Evtushenko L."/>
        </authorList>
    </citation>
    <scope>NUCLEOTIDE SEQUENCE</scope>
    <source>
        <strain evidence="6">VKM B-2789</strain>
    </source>
</reference>
<dbReference type="Gene3D" id="1.20.120.1630">
    <property type="match status" value="1"/>
</dbReference>
<evidence type="ECO:0000256" key="3">
    <source>
        <dbReference type="ARBA" id="ARBA00022989"/>
    </source>
</evidence>
<keyword evidence="2 5" id="KW-0812">Transmembrane</keyword>
<evidence type="ECO:0000256" key="4">
    <source>
        <dbReference type="ARBA" id="ARBA00023136"/>
    </source>
</evidence>
<keyword evidence="4 5" id="KW-0472">Membrane</keyword>
<keyword evidence="3 5" id="KW-1133">Transmembrane helix</keyword>
<dbReference type="GO" id="GO:0004671">
    <property type="term" value="F:protein C-terminal S-isoprenylcysteine carboxyl O-methyltransferase activity"/>
    <property type="evidence" value="ECO:0007669"/>
    <property type="project" value="InterPro"/>
</dbReference>
<name>A0A9W6JWT2_9HYPH</name>
<evidence type="ECO:0000313" key="6">
    <source>
        <dbReference type="EMBL" id="GLK85276.1"/>
    </source>
</evidence>
<sequence length="195" mass="22124">MNLIIAAKIVWAIGVIGWYVIRIPFEQKVKREKVVDARHKVRELILLSCSTCGLGIVPLLWATSDLFEFADYPYSAVQFALGALTFAFSLWLFRRTHADLGKNWSVTLEIKDSHKLITGGVYRYVRHPMYSAFFLWALAQLILIPNFIAGPAGVIGFGILYLFRVGREEAMMLDTFGDEYRAYMARTARIVPGVL</sequence>
<evidence type="ECO:0000313" key="7">
    <source>
        <dbReference type="Proteomes" id="UP001143330"/>
    </source>
</evidence>
<dbReference type="PANTHER" id="PTHR12714">
    <property type="entry name" value="PROTEIN-S ISOPRENYLCYSTEINE O-METHYLTRANSFERASE"/>
    <property type="match status" value="1"/>
</dbReference>
<feature type="transmembrane region" description="Helical" evidence="5">
    <location>
        <begin position="74"/>
        <end position="93"/>
    </location>
</feature>
<comment type="caution">
    <text evidence="6">The sequence shown here is derived from an EMBL/GenBank/DDBJ whole genome shotgun (WGS) entry which is preliminary data.</text>
</comment>
<dbReference type="GO" id="GO:0016020">
    <property type="term" value="C:membrane"/>
    <property type="evidence" value="ECO:0007669"/>
    <property type="project" value="UniProtKB-SubCell"/>
</dbReference>
<dbReference type="InterPro" id="IPR007269">
    <property type="entry name" value="ICMT_MeTrfase"/>
</dbReference>
<dbReference type="PANTHER" id="PTHR12714:SF9">
    <property type="entry name" value="PROTEIN-S-ISOPRENYLCYSTEINE O-METHYLTRANSFERASE"/>
    <property type="match status" value="1"/>
</dbReference>
<dbReference type="AlphaFoldDB" id="A0A9W6JWT2"/>
<dbReference type="NCBIfam" id="NF040696">
    <property type="entry name" value="isopcys_mtase"/>
    <property type="match status" value="1"/>
</dbReference>
<keyword evidence="7" id="KW-1185">Reference proteome</keyword>
<organism evidence="6 7">
    <name type="scientific">Ancylobacter defluvii</name>
    <dbReference type="NCBI Taxonomy" id="1282440"/>
    <lineage>
        <taxon>Bacteria</taxon>
        <taxon>Pseudomonadati</taxon>
        <taxon>Pseudomonadota</taxon>
        <taxon>Alphaproteobacteria</taxon>
        <taxon>Hyphomicrobiales</taxon>
        <taxon>Xanthobacteraceae</taxon>
        <taxon>Ancylobacter</taxon>
    </lineage>
</organism>
<reference evidence="6" key="1">
    <citation type="journal article" date="2014" name="Int. J. Syst. Evol. Microbiol.">
        <title>Complete genome sequence of Corynebacterium casei LMG S-19264T (=DSM 44701T), isolated from a smear-ripened cheese.</title>
        <authorList>
            <consortium name="US DOE Joint Genome Institute (JGI-PGF)"/>
            <person name="Walter F."/>
            <person name="Albersmeier A."/>
            <person name="Kalinowski J."/>
            <person name="Ruckert C."/>
        </authorList>
    </citation>
    <scope>NUCLEOTIDE SEQUENCE</scope>
    <source>
        <strain evidence="6">VKM B-2789</strain>
    </source>
</reference>
<dbReference type="RefSeq" id="WP_213365080.1">
    <property type="nucleotide sequence ID" value="NZ_BSFM01000014.1"/>
</dbReference>
<protein>
    <submittedName>
        <fullName evidence="6">Farnesyl cysteine carboxyl-methyltransferase</fullName>
    </submittedName>
</protein>
<proteinExistence type="predicted"/>
<dbReference type="EMBL" id="BSFM01000014">
    <property type="protein sequence ID" value="GLK85276.1"/>
    <property type="molecule type" value="Genomic_DNA"/>
</dbReference>
<feature type="transmembrane region" description="Helical" evidence="5">
    <location>
        <begin position="133"/>
        <end position="163"/>
    </location>
</feature>
<gene>
    <name evidence="6" type="ORF">GCM10017653_33460</name>
</gene>